<proteinExistence type="predicted"/>
<dbReference type="Proteomes" id="UP001299970">
    <property type="component" value="Unassembled WGS sequence"/>
</dbReference>
<organism evidence="2 3">
    <name type="scientific">Pseudonocardia alaniniphila</name>
    <dbReference type="NCBI Taxonomy" id="75291"/>
    <lineage>
        <taxon>Bacteria</taxon>
        <taxon>Bacillati</taxon>
        <taxon>Actinomycetota</taxon>
        <taxon>Actinomycetes</taxon>
        <taxon>Pseudonocardiales</taxon>
        <taxon>Pseudonocardiaceae</taxon>
        <taxon>Pseudonocardia</taxon>
    </lineage>
</organism>
<reference evidence="2 3" key="1">
    <citation type="submission" date="2022-03" db="EMBL/GenBank/DDBJ databases">
        <title>Pseudonocardia alaer sp. nov., a novel actinomycete isolated from reed forest soil.</title>
        <authorList>
            <person name="Wang L."/>
        </authorList>
    </citation>
    <scope>NUCLEOTIDE SEQUENCE [LARGE SCALE GENOMIC DNA]</scope>
    <source>
        <strain evidence="2 3">Y-16303</strain>
    </source>
</reference>
<dbReference type="SUPFAM" id="SSF47598">
    <property type="entry name" value="Ribbon-helix-helix"/>
    <property type="match status" value="1"/>
</dbReference>
<dbReference type="RefSeq" id="WP_241037860.1">
    <property type="nucleotide sequence ID" value="NZ_BAAAJF010000005.1"/>
</dbReference>
<dbReference type="Pfam" id="PF22513">
    <property type="entry name" value="FitA-like_RHH"/>
    <property type="match status" value="1"/>
</dbReference>
<evidence type="ECO:0000313" key="3">
    <source>
        <dbReference type="Proteomes" id="UP001299970"/>
    </source>
</evidence>
<feature type="domain" description="Antitoxin FitA-like ribbon-helix-helix" evidence="1">
    <location>
        <begin position="3"/>
        <end position="39"/>
    </location>
</feature>
<gene>
    <name evidence="2" type="ORF">MMF94_17405</name>
</gene>
<dbReference type="InterPro" id="IPR053853">
    <property type="entry name" value="FitA-like_RHH"/>
</dbReference>
<protein>
    <recommendedName>
        <fullName evidence="1">Antitoxin FitA-like ribbon-helix-helix domain-containing protein</fullName>
    </recommendedName>
</protein>
<name>A0ABS9TGQ9_9PSEU</name>
<dbReference type="InterPro" id="IPR010985">
    <property type="entry name" value="Ribbon_hlx_hlx"/>
</dbReference>
<evidence type="ECO:0000259" key="1">
    <source>
        <dbReference type="Pfam" id="PF22513"/>
    </source>
</evidence>
<accession>A0ABS9TGQ9</accession>
<comment type="caution">
    <text evidence="2">The sequence shown here is derived from an EMBL/GenBank/DDBJ whole genome shotgun (WGS) entry which is preliminary data.</text>
</comment>
<keyword evidence="3" id="KW-1185">Reference proteome</keyword>
<evidence type="ECO:0000313" key="2">
    <source>
        <dbReference type="EMBL" id="MCH6167466.1"/>
    </source>
</evidence>
<dbReference type="EMBL" id="JAKXMK010000013">
    <property type="protein sequence ID" value="MCH6167466.1"/>
    <property type="molecule type" value="Genomic_DNA"/>
</dbReference>
<sequence>MTAITVRNVPEHVRRELAARAERSGQSLQEYLLAALAELATTPRPDDWWAQVRERARTYRGSASSDDIVEALRNVRGE</sequence>